<reference evidence="1" key="1">
    <citation type="submission" date="2020-10" db="EMBL/GenBank/DDBJ databases">
        <authorList>
            <person name="Gilroy R."/>
        </authorList>
    </citation>
    <scope>NUCLEOTIDE SEQUENCE</scope>
    <source>
        <strain evidence="1">CHK178-757</strain>
    </source>
</reference>
<organism evidence="1 2">
    <name type="scientific">Candidatus Scybalocola faecigallinarum</name>
    <dbReference type="NCBI Taxonomy" id="2840941"/>
    <lineage>
        <taxon>Bacteria</taxon>
        <taxon>Bacillati</taxon>
        <taxon>Bacillota</taxon>
        <taxon>Clostridia</taxon>
        <taxon>Lachnospirales</taxon>
        <taxon>Lachnospiraceae</taxon>
        <taxon>Lachnospiraceae incertae sedis</taxon>
        <taxon>Candidatus Scybalocola (ex Gilroy et al. 2021)</taxon>
    </lineage>
</organism>
<dbReference type="AlphaFoldDB" id="A0A9D1F4J7"/>
<dbReference type="Proteomes" id="UP000823927">
    <property type="component" value="Unassembled WGS sequence"/>
</dbReference>
<accession>A0A9D1F4J7</accession>
<gene>
    <name evidence="1" type="ORF">IAB46_07125</name>
</gene>
<evidence type="ECO:0000313" key="1">
    <source>
        <dbReference type="EMBL" id="HIS47314.1"/>
    </source>
</evidence>
<name>A0A9D1F4J7_9FIRM</name>
<reference evidence="1" key="2">
    <citation type="journal article" date="2021" name="PeerJ">
        <title>Extensive microbial diversity within the chicken gut microbiome revealed by metagenomics and culture.</title>
        <authorList>
            <person name="Gilroy R."/>
            <person name="Ravi A."/>
            <person name="Getino M."/>
            <person name="Pursley I."/>
            <person name="Horton D.L."/>
            <person name="Alikhan N.F."/>
            <person name="Baker D."/>
            <person name="Gharbi K."/>
            <person name="Hall N."/>
            <person name="Watson M."/>
            <person name="Adriaenssens E.M."/>
            <person name="Foster-Nyarko E."/>
            <person name="Jarju S."/>
            <person name="Secka A."/>
            <person name="Antonio M."/>
            <person name="Oren A."/>
            <person name="Chaudhuri R.R."/>
            <person name="La Ragione R."/>
            <person name="Hildebrand F."/>
            <person name="Pallen M.J."/>
        </authorList>
    </citation>
    <scope>NUCLEOTIDE SEQUENCE</scope>
    <source>
        <strain evidence="1">CHK178-757</strain>
    </source>
</reference>
<proteinExistence type="predicted"/>
<protein>
    <submittedName>
        <fullName evidence="1">Uncharacterized protein</fullName>
    </submittedName>
</protein>
<sequence length="226" mass="26497">MNYEIYSEESNVIGFYDYTVMRNKIGANKENYMSREGRMRCLYFNQDINYLVDLSSQEAFNKDTYSIRIYDEDWEHMILDKQSNRGGTIYRQHTYLSPVQCESILHGDIEWMKDSECLLFRDLYLQMTINQRWPGVIVDYSRQMFRLGYGGDYLIFDTAIESTYDIKLGQLSAPSLACSSFNMERRLEPGKVVMTYHQEMGMPKVLANIMDMSLSYRLSGSQTGTK</sequence>
<dbReference type="EMBL" id="DVIT01000027">
    <property type="protein sequence ID" value="HIS47314.1"/>
    <property type="molecule type" value="Genomic_DNA"/>
</dbReference>
<comment type="caution">
    <text evidence="1">The sequence shown here is derived from an EMBL/GenBank/DDBJ whole genome shotgun (WGS) entry which is preliminary data.</text>
</comment>
<evidence type="ECO:0000313" key="2">
    <source>
        <dbReference type="Proteomes" id="UP000823927"/>
    </source>
</evidence>